<sequence length="77" mass="8730">MKGREAIKTVMDIKNLSNADLAKRLGMSNAAIWARINTERSRDLQLSLVSEMLRVMDYKIVIMPNNNRIPDGGIEIE</sequence>
<dbReference type="InterPro" id="IPR010982">
    <property type="entry name" value="Lambda_DNA-bd_dom_sf"/>
</dbReference>
<dbReference type="GO" id="GO:0003677">
    <property type="term" value="F:DNA binding"/>
    <property type="evidence" value="ECO:0007669"/>
    <property type="project" value="InterPro"/>
</dbReference>
<dbReference type="EMBL" id="BK016159">
    <property type="protein sequence ID" value="DAF99061.1"/>
    <property type="molecule type" value="Genomic_DNA"/>
</dbReference>
<organism evidence="1">
    <name type="scientific">Siphoviridae sp. ctDmR33</name>
    <dbReference type="NCBI Taxonomy" id="2825389"/>
    <lineage>
        <taxon>Viruses</taxon>
        <taxon>Duplodnaviria</taxon>
        <taxon>Heunggongvirae</taxon>
        <taxon>Uroviricota</taxon>
        <taxon>Caudoviricetes</taxon>
    </lineage>
</organism>
<accession>A0A8S5UX54</accession>
<evidence type="ECO:0000313" key="1">
    <source>
        <dbReference type="EMBL" id="DAF99061.1"/>
    </source>
</evidence>
<dbReference type="SUPFAM" id="SSF47413">
    <property type="entry name" value="lambda repressor-like DNA-binding domains"/>
    <property type="match status" value="1"/>
</dbReference>
<proteinExistence type="predicted"/>
<protein>
    <submittedName>
        <fullName evidence="1">Regulatory protein</fullName>
    </submittedName>
</protein>
<reference evidence="1" key="1">
    <citation type="journal article" date="2021" name="Proc. Natl. Acad. Sci. U.S.A.">
        <title>A Catalog of Tens of Thousands of Viruses from Human Metagenomes Reveals Hidden Associations with Chronic Diseases.</title>
        <authorList>
            <person name="Tisza M.J."/>
            <person name="Buck C.B."/>
        </authorList>
    </citation>
    <scope>NUCLEOTIDE SEQUENCE</scope>
    <source>
        <strain evidence="1">CtDmR33</strain>
    </source>
</reference>
<name>A0A8S5UX54_9CAUD</name>
<dbReference type="Pfam" id="PF13412">
    <property type="entry name" value="HTH_24"/>
    <property type="match status" value="1"/>
</dbReference>